<proteinExistence type="predicted"/>
<sequence>MINAKCLICRQFYSDIGEACKKIQKTFHNFFIWKDNRNVKLCEQRNSSTVIKEALILKPSMFLKTVTARFFIV</sequence>
<evidence type="ECO:0000313" key="1">
    <source>
        <dbReference type="EMBL" id="GIY47893.1"/>
    </source>
</evidence>
<accession>A0AAV4TMR0</accession>
<dbReference type="EMBL" id="BPLQ01010027">
    <property type="protein sequence ID" value="GIY47893.1"/>
    <property type="molecule type" value="Genomic_DNA"/>
</dbReference>
<reference evidence="1 2" key="1">
    <citation type="submission" date="2021-06" db="EMBL/GenBank/DDBJ databases">
        <title>Caerostris darwini draft genome.</title>
        <authorList>
            <person name="Kono N."/>
            <person name="Arakawa K."/>
        </authorList>
    </citation>
    <scope>NUCLEOTIDE SEQUENCE [LARGE SCALE GENOMIC DNA]</scope>
</reference>
<protein>
    <submittedName>
        <fullName evidence="1">Uncharacterized protein</fullName>
    </submittedName>
</protein>
<keyword evidence="2" id="KW-1185">Reference proteome</keyword>
<comment type="caution">
    <text evidence="1">The sequence shown here is derived from an EMBL/GenBank/DDBJ whole genome shotgun (WGS) entry which is preliminary data.</text>
</comment>
<organism evidence="1 2">
    <name type="scientific">Caerostris darwini</name>
    <dbReference type="NCBI Taxonomy" id="1538125"/>
    <lineage>
        <taxon>Eukaryota</taxon>
        <taxon>Metazoa</taxon>
        <taxon>Ecdysozoa</taxon>
        <taxon>Arthropoda</taxon>
        <taxon>Chelicerata</taxon>
        <taxon>Arachnida</taxon>
        <taxon>Araneae</taxon>
        <taxon>Araneomorphae</taxon>
        <taxon>Entelegynae</taxon>
        <taxon>Araneoidea</taxon>
        <taxon>Araneidae</taxon>
        <taxon>Caerostris</taxon>
    </lineage>
</organism>
<gene>
    <name evidence="1" type="ORF">CDAR_96191</name>
</gene>
<name>A0AAV4TMR0_9ARAC</name>
<evidence type="ECO:0000313" key="2">
    <source>
        <dbReference type="Proteomes" id="UP001054837"/>
    </source>
</evidence>
<dbReference type="Proteomes" id="UP001054837">
    <property type="component" value="Unassembled WGS sequence"/>
</dbReference>
<dbReference type="AlphaFoldDB" id="A0AAV4TMR0"/>